<dbReference type="Gene3D" id="3.40.50.300">
    <property type="entry name" value="P-loop containing nucleotide triphosphate hydrolases"/>
    <property type="match status" value="1"/>
</dbReference>
<protein>
    <submittedName>
        <fullName evidence="4">Uridine kinase</fullName>
    </submittedName>
</protein>
<dbReference type="GO" id="GO:0016301">
    <property type="term" value="F:kinase activity"/>
    <property type="evidence" value="ECO:0007669"/>
    <property type="project" value="UniProtKB-KW"/>
</dbReference>
<dbReference type="InterPro" id="IPR006083">
    <property type="entry name" value="PRK/URK"/>
</dbReference>
<dbReference type="SUPFAM" id="SSF52540">
    <property type="entry name" value="P-loop containing nucleoside triphosphate hydrolases"/>
    <property type="match status" value="1"/>
</dbReference>
<reference evidence="4 6" key="1">
    <citation type="journal article" date="2012" name="Nature">
        <title>Algal genomes reveal evolutionary mosaicism and the fate of nucleomorphs.</title>
        <authorList>
            <consortium name="DOE Joint Genome Institute"/>
            <person name="Curtis B.A."/>
            <person name="Tanifuji G."/>
            <person name="Burki F."/>
            <person name="Gruber A."/>
            <person name="Irimia M."/>
            <person name="Maruyama S."/>
            <person name="Arias M.C."/>
            <person name="Ball S.G."/>
            <person name="Gile G.H."/>
            <person name="Hirakawa Y."/>
            <person name="Hopkins J.F."/>
            <person name="Kuo A."/>
            <person name="Rensing S.A."/>
            <person name="Schmutz J."/>
            <person name="Symeonidi A."/>
            <person name="Elias M."/>
            <person name="Eveleigh R.J."/>
            <person name="Herman E.K."/>
            <person name="Klute M.J."/>
            <person name="Nakayama T."/>
            <person name="Obornik M."/>
            <person name="Reyes-Prieto A."/>
            <person name="Armbrust E.V."/>
            <person name="Aves S.J."/>
            <person name="Beiko R.G."/>
            <person name="Coutinho P."/>
            <person name="Dacks J.B."/>
            <person name="Durnford D.G."/>
            <person name="Fast N.M."/>
            <person name="Green B.R."/>
            <person name="Grisdale C.J."/>
            <person name="Hempel F."/>
            <person name="Henrissat B."/>
            <person name="Hoppner M.P."/>
            <person name="Ishida K."/>
            <person name="Kim E."/>
            <person name="Koreny L."/>
            <person name="Kroth P.G."/>
            <person name="Liu Y."/>
            <person name="Malik S.B."/>
            <person name="Maier U.G."/>
            <person name="McRose D."/>
            <person name="Mock T."/>
            <person name="Neilson J.A."/>
            <person name="Onodera N.T."/>
            <person name="Poole A.M."/>
            <person name="Pritham E.J."/>
            <person name="Richards T.A."/>
            <person name="Rocap G."/>
            <person name="Roy S.W."/>
            <person name="Sarai C."/>
            <person name="Schaack S."/>
            <person name="Shirato S."/>
            <person name="Slamovits C.H."/>
            <person name="Spencer D.F."/>
            <person name="Suzuki S."/>
            <person name="Worden A.Z."/>
            <person name="Zauner S."/>
            <person name="Barry K."/>
            <person name="Bell C."/>
            <person name="Bharti A.K."/>
            <person name="Crow J.A."/>
            <person name="Grimwood J."/>
            <person name="Kramer R."/>
            <person name="Lindquist E."/>
            <person name="Lucas S."/>
            <person name="Salamov A."/>
            <person name="McFadden G.I."/>
            <person name="Lane C.E."/>
            <person name="Keeling P.J."/>
            <person name="Gray M.W."/>
            <person name="Grigoriev I.V."/>
            <person name="Archibald J.M."/>
        </authorList>
    </citation>
    <scope>NUCLEOTIDE SEQUENCE</scope>
    <source>
        <strain evidence="4 6">CCMP2712</strain>
    </source>
</reference>
<evidence type="ECO:0000313" key="6">
    <source>
        <dbReference type="Proteomes" id="UP000011087"/>
    </source>
</evidence>
<accession>L1IMQ5</accession>
<dbReference type="STRING" id="905079.L1IMQ5"/>
<dbReference type="Pfam" id="PF00485">
    <property type="entry name" value="PRK"/>
    <property type="match status" value="1"/>
</dbReference>
<comment type="subcellular location">
    <subcellularLocation>
        <location evidence="1">Plastid</location>
        <location evidence="1">Chloroplast</location>
    </subcellularLocation>
</comment>
<sequence length="356" mass="39937">MSMQTSCHRSSLLCIVVLLPLASAFGVAHVPLKAEGSLSRPCELLPLKMQSGGLSDPVAPPPGTGTNVPDDLMTFSANREKHRFLSSVSLEDLVEERVSSAQSLRQCHDSYYKDKPDVDRDCDGNWDCPEGVLLVEGLMVLNDEKLRSRMDIRVYVDCDEDTRFMCVLLDRVLVVTVLLRRRLARDTHPLKGRGRTVADVYNAWARNVKPNHHRFVEPTKRFAHMIIPYDVVDMFASLMSDCSHNGIFADPGHLLAVGEDPTTLLDAYVNRVASVHQAKMKCEIVVAWERFLIAVYAAHPTRSDGRERKGEAQAVALEEVLCFFVWQMLANVFVKKVSPAPEVYCQHNYLDGDLVE</sequence>
<gene>
    <name evidence="4" type="ORF">GUITHDRAFT_145218</name>
</gene>
<evidence type="ECO:0000256" key="1">
    <source>
        <dbReference type="ARBA" id="ARBA00004229"/>
    </source>
</evidence>
<dbReference type="EnsemblProtists" id="EKX37174">
    <property type="protein sequence ID" value="EKX37174"/>
    <property type="gene ID" value="GUITHDRAFT_145218"/>
</dbReference>
<dbReference type="Proteomes" id="UP000011087">
    <property type="component" value="Unassembled WGS sequence"/>
</dbReference>
<feature type="signal peptide" evidence="2">
    <location>
        <begin position="1"/>
        <end position="24"/>
    </location>
</feature>
<dbReference type="InterPro" id="IPR036237">
    <property type="entry name" value="Xyl_isomerase-like_sf"/>
</dbReference>
<feature type="domain" description="Phosphoribulokinase/uridine kinase" evidence="3">
    <location>
        <begin position="120"/>
        <end position="228"/>
    </location>
</feature>
<evidence type="ECO:0000313" key="5">
    <source>
        <dbReference type="EnsemblProtists" id="EKX37174"/>
    </source>
</evidence>
<dbReference type="InterPro" id="IPR027417">
    <property type="entry name" value="P-loop_NTPase"/>
</dbReference>
<dbReference type="GeneID" id="17293863"/>
<reference evidence="6" key="2">
    <citation type="submission" date="2012-11" db="EMBL/GenBank/DDBJ databases">
        <authorList>
            <person name="Kuo A."/>
            <person name="Curtis B.A."/>
            <person name="Tanifuji G."/>
            <person name="Burki F."/>
            <person name="Gruber A."/>
            <person name="Irimia M."/>
            <person name="Maruyama S."/>
            <person name="Arias M.C."/>
            <person name="Ball S.G."/>
            <person name="Gile G.H."/>
            <person name="Hirakawa Y."/>
            <person name="Hopkins J.F."/>
            <person name="Rensing S.A."/>
            <person name="Schmutz J."/>
            <person name="Symeonidi A."/>
            <person name="Elias M."/>
            <person name="Eveleigh R.J."/>
            <person name="Herman E.K."/>
            <person name="Klute M.J."/>
            <person name="Nakayama T."/>
            <person name="Obornik M."/>
            <person name="Reyes-Prieto A."/>
            <person name="Armbrust E.V."/>
            <person name="Aves S.J."/>
            <person name="Beiko R.G."/>
            <person name="Coutinho P."/>
            <person name="Dacks J.B."/>
            <person name="Durnford D.G."/>
            <person name="Fast N.M."/>
            <person name="Green B.R."/>
            <person name="Grisdale C."/>
            <person name="Hempe F."/>
            <person name="Henrissat B."/>
            <person name="Hoppner M.P."/>
            <person name="Ishida K.-I."/>
            <person name="Kim E."/>
            <person name="Koreny L."/>
            <person name="Kroth P.G."/>
            <person name="Liu Y."/>
            <person name="Malik S.-B."/>
            <person name="Maier U.G."/>
            <person name="McRose D."/>
            <person name="Mock T."/>
            <person name="Neilson J.A."/>
            <person name="Onodera N.T."/>
            <person name="Poole A.M."/>
            <person name="Pritham E.J."/>
            <person name="Richards T.A."/>
            <person name="Rocap G."/>
            <person name="Roy S.W."/>
            <person name="Sarai C."/>
            <person name="Schaack S."/>
            <person name="Shirato S."/>
            <person name="Slamovits C.H."/>
            <person name="Spencer D.F."/>
            <person name="Suzuki S."/>
            <person name="Worden A.Z."/>
            <person name="Zauner S."/>
            <person name="Barry K."/>
            <person name="Bell C."/>
            <person name="Bharti A.K."/>
            <person name="Crow J.A."/>
            <person name="Grimwood J."/>
            <person name="Kramer R."/>
            <person name="Lindquist E."/>
            <person name="Lucas S."/>
            <person name="Salamov A."/>
            <person name="McFadden G.I."/>
            <person name="Lane C.E."/>
            <person name="Keeling P.J."/>
            <person name="Gray M.W."/>
            <person name="Grigoriev I.V."/>
            <person name="Archibald J.M."/>
        </authorList>
    </citation>
    <scope>NUCLEOTIDE SEQUENCE</scope>
    <source>
        <strain evidence="6">CCMP2712</strain>
    </source>
</reference>
<dbReference type="OrthoDB" id="738517at2759"/>
<feature type="chain" id="PRO_5008770216" evidence="2">
    <location>
        <begin position="25"/>
        <end position="356"/>
    </location>
</feature>
<keyword evidence="4" id="KW-0808">Transferase</keyword>
<dbReference type="EMBL" id="JH993063">
    <property type="protein sequence ID" value="EKX37174.1"/>
    <property type="molecule type" value="Genomic_DNA"/>
</dbReference>
<organism evidence="4">
    <name type="scientific">Guillardia theta (strain CCMP2712)</name>
    <name type="common">Cryptophyte</name>
    <dbReference type="NCBI Taxonomy" id="905079"/>
    <lineage>
        <taxon>Eukaryota</taxon>
        <taxon>Cryptophyceae</taxon>
        <taxon>Pyrenomonadales</taxon>
        <taxon>Geminigeraceae</taxon>
        <taxon>Guillardia</taxon>
    </lineage>
</organism>
<name>L1IMQ5_GUITC</name>
<dbReference type="PaxDb" id="55529-EKX37174"/>
<dbReference type="PANTHER" id="PTHR10285">
    <property type="entry name" value="URIDINE KINASE"/>
    <property type="match status" value="1"/>
</dbReference>
<dbReference type="GO" id="GO:0009507">
    <property type="term" value="C:chloroplast"/>
    <property type="evidence" value="ECO:0007669"/>
    <property type="project" value="UniProtKB-SubCell"/>
</dbReference>
<proteinExistence type="predicted"/>
<dbReference type="GO" id="GO:0005524">
    <property type="term" value="F:ATP binding"/>
    <property type="evidence" value="ECO:0007669"/>
    <property type="project" value="InterPro"/>
</dbReference>
<keyword evidence="6" id="KW-1185">Reference proteome</keyword>
<dbReference type="HOGENOM" id="CLU_779521_0_0_1"/>
<evidence type="ECO:0000256" key="2">
    <source>
        <dbReference type="SAM" id="SignalP"/>
    </source>
</evidence>
<keyword evidence="2" id="KW-0732">Signal</keyword>
<evidence type="ECO:0000259" key="3">
    <source>
        <dbReference type="Pfam" id="PF00485"/>
    </source>
</evidence>
<dbReference type="RefSeq" id="XP_005824154.1">
    <property type="nucleotide sequence ID" value="XM_005824097.1"/>
</dbReference>
<evidence type="ECO:0000313" key="4">
    <source>
        <dbReference type="EMBL" id="EKX37174.1"/>
    </source>
</evidence>
<reference evidence="5" key="3">
    <citation type="submission" date="2016-03" db="UniProtKB">
        <authorList>
            <consortium name="EnsemblProtists"/>
        </authorList>
    </citation>
    <scope>IDENTIFICATION</scope>
</reference>
<dbReference type="eggNOG" id="KOG4203">
    <property type="taxonomic scope" value="Eukaryota"/>
</dbReference>
<dbReference type="KEGG" id="gtt:GUITHDRAFT_145218"/>
<dbReference type="AlphaFoldDB" id="L1IMQ5"/>
<dbReference type="SUPFAM" id="SSF51658">
    <property type="entry name" value="Xylose isomerase-like"/>
    <property type="match status" value="1"/>
</dbReference>
<keyword evidence="4" id="KW-0418">Kinase</keyword>